<evidence type="ECO:0000313" key="4">
    <source>
        <dbReference type="Proteomes" id="UP001469089"/>
    </source>
</evidence>
<dbReference type="RefSeq" id="WP_349541109.1">
    <property type="nucleotide sequence ID" value="NZ_JAOALG010000001.1"/>
</dbReference>
<sequence length="269" mass="30287">MTNSLLSFDTPAQTVTMSSREISELTGKRHSDVVRDLKNLMFELEQDVSRFARIYTDAMNREQTEYALPKRETLVLVSGYSAKMRVAIIDRWQELEARVAAPVFRLPQTFADALQLAADTERARVAAQALADQRQEVIEQQTPYVEHSQALLATDEVIDVRTMAQKLTQAGFNIGRNHLFTRLIEDGILLKDKTPYRDYTSWFYVEANPYVDSDGKKRSSHTILVTAKGEAALLRKYTPKRPAVRATTESPKGLGGFKKSAGEAPRMTG</sequence>
<reference evidence="3 4" key="1">
    <citation type="journal article" date="2024" name="Chem. Sci.">
        <title>Discovery of a lagriamide polyketide by integrated genome mining, isotopic labeling, and untargeted metabolomics.</title>
        <authorList>
            <person name="Fergusson C.H."/>
            <person name="Saulog J."/>
            <person name="Paulo B.S."/>
            <person name="Wilson D.M."/>
            <person name="Liu D.Y."/>
            <person name="Morehouse N.J."/>
            <person name="Waterworth S."/>
            <person name="Barkei J."/>
            <person name="Gray C.A."/>
            <person name="Kwan J.C."/>
            <person name="Eustaquio A.S."/>
            <person name="Linington R.G."/>
        </authorList>
    </citation>
    <scope>NUCLEOTIDE SEQUENCE [LARGE SCALE GENOMIC DNA]</scope>
    <source>
        <strain evidence="3 4">RL17-338-BIF-B</strain>
    </source>
</reference>
<name>A0ABV1LGF4_9BURK</name>
<organism evidence="3 4">
    <name type="scientific">Paraburkholderia acidicola</name>
    <dbReference type="NCBI Taxonomy" id="1912599"/>
    <lineage>
        <taxon>Bacteria</taxon>
        <taxon>Pseudomonadati</taxon>
        <taxon>Pseudomonadota</taxon>
        <taxon>Betaproteobacteria</taxon>
        <taxon>Burkholderiales</taxon>
        <taxon>Burkholderiaceae</taxon>
        <taxon>Paraburkholderia</taxon>
    </lineage>
</organism>
<evidence type="ECO:0000256" key="1">
    <source>
        <dbReference type="SAM" id="MobiDB-lite"/>
    </source>
</evidence>
<dbReference type="InterPro" id="IPR005039">
    <property type="entry name" value="Ant_C"/>
</dbReference>
<evidence type="ECO:0000313" key="3">
    <source>
        <dbReference type="EMBL" id="MEQ5838276.1"/>
    </source>
</evidence>
<keyword evidence="4" id="KW-1185">Reference proteome</keyword>
<feature type="region of interest" description="Disordered" evidence="1">
    <location>
        <begin position="240"/>
        <end position="269"/>
    </location>
</feature>
<dbReference type="Pfam" id="PF03374">
    <property type="entry name" value="ANT"/>
    <property type="match status" value="1"/>
</dbReference>
<feature type="domain" description="Antirepressor protein C-terminal" evidence="2">
    <location>
        <begin position="136"/>
        <end position="237"/>
    </location>
</feature>
<dbReference type="Proteomes" id="UP001469089">
    <property type="component" value="Unassembled WGS sequence"/>
</dbReference>
<dbReference type="Pfam" id="PF09669">
    <property type="entry name" value="Phage_pRha"/>
    <property type="match status" value="1"/>
</dbReference>
<dbReference type="InterPro" id="IPR014054">
    <property type="entry name" value="Phage_regulatory_Rha"/>
</dbReference>
<accession>A0ABV1LGF4</accession>
<gene>
    <name evidence="3" type="ORF">N0A02_02330</name>
</gene>
<protein>
    <submittedName>
        <fullName evidence="3">Phage regulatory protein/antirepressor Ant</fullName>
    </submittedName>
</protein>
<dbReference type="EMBL" id="JAOALG010000001">
    <property type="protein sequence ID" value="MEQ5838276.1"/>
    <property type="molecule type" value="Genomic_DNA"/>
</dbReference>
<comment type="caution">
    <text evidence="3">The sequence shown here is derived from an EMBL/GenBank/DDBJ whole genome shotgun (WGS) entry which is preliminary data.</text>
</comment>
<evidence type="ECO:0000259" key="2">
    <source>
        <dbReference type="Pfam" id="PF03374"/>
    </source>
</evidence>
<proteinExistence type="predicted"/>